<evidence type="ECO:0000313" key="3">
    <source>
        <dbReference type="Proteomes" id="UP000620266"/>
    </source>
</evidence>
<reference evidence="2" key="2">
    <citation type="submission" date="2020-09" db="EMBL/GenBank/DDBJ databases">
        <authorList>
            <person name="Sun Q."/>
            <person name="Sedlacek I."/>
        </authorList>
    </citation>
    <scope>NUCLEOTIDE SEQUENCE</scope>
    <source>
        <strain evidence="2">CCM 7086</strain>
    </source>
</reference>
<dbReference type="Gene3D" id="3.90.1300.10">
    <property type="entry name" value="Amidase signature (AS) domain"/>
    <property type="match status" value="1"/>
</dbReference>
<dbReference type="NCBIfam" id="NF006169">
    <property type="entry name" value="PRK08310.1"/>
    <property type="match status" value="1"/>
</dbReference>
<dbReference type="RefSeq" id="WP_188394364.1">
    <property type="nucleotide sequence ID" value="NZ_BMCG01000001.1"/>
</dbReference>
<dbReference type="PANTHER" id="PTHR46310:SF7">
    <property type="entry name" value="AMIDASE 1"/>
    <property type="match status" value="1"/>
</dbReference>
<protein>
    <submittedName>
        <fullName evidence="2">Amidase</fullName>
    </submittedName>
</protein>
<dbReference type="Pfam" id="PF01425">
    <property type="entry name" value="Amidase"/>
    <property type="match status" value="1"/>
</dbReference>
<evidence type="ECO:0000259" key="1">
    <source>
        <dbReference type="Pfam" id="PF01425"/>
    </source>
</evidence>
<comment type="caution">
    <text evidence="2">The sequence shown here is derived from an EMBL/GenBank/DDBJ whole genome shotgun (WGS) entry which is preliminary data.</text>
</comment>
<dbReference type="PANTHER" id="PTHR46310">
    <property type="entry name" value="AMIDASE 1"/>
    <property type="match status" value="1"/>
</dbReference>
<name>A0A8J2UND3_9BURK</name>
<keyword evidence="3" id="KW-1185">Reference proteome</keyword>
<dbReference type="AlphaFoldDB" id="A0A8J2UND3"/>
<dbReference type="InterPro" id="IPR023631">
    <property type="entry name" value="Amidase_dom"/>
</dbReference>
<evidence type="ECO:0000313" key="2">
    <source>
        <dbReference type="EMBL" id="GGB96810.1"/>
    </source>
</evidence>
<dbReference type="SUPFAM" id="SSF75304">
    <property type="entry name" value="Amidase signature (AS) enzymes"/>
    <property type="match status" value="1"/>
</dbReference>
<gene>
    <name evidence="2" type="ORF">GCM10007205_02610</name>
</gene>
<dbReference type="Proteomes" id="UP000620266">
    <property type="component" value="Unassembled WGS sequence"/>
</dbReference>
<feature type="domain" description="Amidase" evidence="1">
    <location>
        <begin position="33"/>
        <end position="402"/>
    </location>
</feature>
<sequence length="422" mass="43891">MIAPLSSQLQPDTGGALLADAFGLPIAAHRPGNATLEGVRFAVKDVFDIAGTRTGAGNPVWRAERAVATRHATAVERLLAAGAVFVGKALTDELTYSLAGINAHYGIPRNPASPDRLPGGSSSGSVAAVASGLAEIALGTDCGGSVRLPASYCGVWGMRPTHGRLSGQGCVVLAHSFDTVGLFADTLDHLEGTFCALAHVEAVANSAASSAANHSKSAPACITLDDAGIDALLDPAVRQAFADLRQADTDLQPVATTLDLTAWTAAFRILQASEAWMEHGLWVSQHGEQLGADVRQRFDLAAGITAAQVRHAQEVRTAAIRSMNRILDERNKVIVIPTVPTPAPLLAADDAQVNDIRMRSQHLLCIAGLVGLPQISMPWIRVDGAPVGLSIIGGRGCDEIVLQAARSMQPRIVGASTARCAS</sequence>
<dbReference type="EMBL" id="BMCG01000001">
    <property type="protein sequence ID" value="GGB96810.1"/>
    <property type="molecule type" value="Genomic_DNA"/>
</dbReference>
<proteinExistence type="predicted"/>
<reference evidence="2" key="1">
    <citation type="journal article" date="2014" name="Int. J. Syst. Evol. Microbiol.">
        <title>Complete genome sequence of Corynebacterium casei LMG S-19264T (=DSM 44701T), isolated from a smear-ripened cheese.</title>
        <authorList>
            <consortium name="US DOE Joint Genome Institute (JGI-PGF)"/>
            <person name="Walter F."/>
            <person name="Albersmeier A."/>
            <person name="Kalinowski J."/>
            <person name="Ruckert C."/>
        </authorList>
    </citation>
    <scope>NUCLEOTIDE SEQUENCE</scope>
    <source>
        <strain evidence="2">CCM 7086</strain>
    </source>
</reference>
<dbReference type="InterPro" id="IPR036928">
    <property type="entry name" value="AS_sf"/>
</dbReference>
<organism evidence="2 3">
    <name type="scientific">Oxalicibacterium flavum</name>
    <dbReference type="NCBI Taxonomy" id="179467"/>
    <lineage>
        <taxon>Bacteria</taxon>
        <taxon>Pseudomonadati</taxon>
        <taxon>Pseudomonadota</taxon>
        <taxon>Betaproteobacteria</taxon>
        <taxon>Burkholderiales</taxon>
        <taxon>Oxalobacteraceae</taxon>
        <taxon>Oxalicibacterium</taxon>
    </lineage>
</organism>
<accession>A0A8J2UND3</accession>